<dbReference type="GO" id="GO:0006915">
    <property type="term" value="P:apoptotic process"/>
    <property type="evidence" value="ECO:0007669"/>
    <property type="project" value="UniProtKB-KW"/>
</dbReference>
<comment type="similarity">
    <text evidence="2">Belongs to the p53 family.</text>
</comment>
<evidence type="ECO:0000259" key="14">
    <source>
        <dbReference type="Pfam" id="PF00870"/>
    </source>
</evidence>
<evidence type="ECO:0000256" key="8">
    <source>
        <dbReference type="ARBA" id="ARBA00023159"/>
    </source>
</evidence>
<keyword evidence="9" id="KW-0804">Transcription</keyword>
<dbReference type="RefSeq" id="XP_066935377.1">
    <property type="nucleotide sequence ID" value="XM_067079276.1"/>
</dbReference>
<dbReference type="PRINTS" id="PR00386">
    <property type="entry name" value="P53SUPPRESSR"/>
</dbReference>
<feature type="site" description="Interaction with DNA" evidence="12">
    <location>
        <position position="147"/>
    </location>
</feature>
<dbReference type="InterPro" id="IPR002117">
    <property type="entry name" value="p53_tumour_suppressor"/>
</dbReference>
<dbReference type="Pfam" id="PF00870">
    <property type="entry name" value="P53"/>
    <property type="match status" value="1"/>
</dbReference>
<evidence type="ECO:0000313" key="16">
    <source>
        <dbReference type="Proteomes" id="UP000594262"/>
    </source>
</evidence>
<evidence type="ECO:0000256" key="12">
    <source>
        <dbReference type="PIRSR" id="PIRSR602117-2"/>
    </source>
</evidence>
<feature type="domain" description="p53 DNA-binding" evidence="14">
    <location>
        <begin position="128"/>
        <end position="311"/>
    </location>
</feature>
<feature type="region of interest" description="Disordered" evidence="13">
    <location>
        <begin position="303"/>
        <end position="336"/>
    </location>
</feature>
<evidence type="ECO:0000256" key="10">
    <source>
        <dbReference type="ARBA" id="ARBA00023242"/>
    </source>
</evidence>
<evidence type="ECO:0000256" key="5">
    <source>
        <dbReference type="ARBA" id="ARBA00022833"/>
    </source>
</evidence>
<dbReference type="Gene3D" id="2.60.40.720">
    <property type="match status" value="1"/>
</dbReference>
<dbReference type="GeneID" id="136822976"/>
<dbReference type="SUPFAM" id="SSF49417">
    <property type="entry name" value="p53-like transcription factors"/>
    <property type="match status" value="1"/>
</dbReference>
<dbReference type="InterPro" id="IPR011615">
    <property type="entry name" value="p53_DNA-bd"/>
</dbReference>
<feature type="binding site" evidence="11">
    <location>
        <position position="265"/>
    </location>
    <ligand>
        <name>Zn(2+)</name>
        <dbReference type="ChEBI" id="CHEBI:29105"/>
    </ligand>
</feature>
<protein>
    <recommendedName>
        <fullName evidence="14">p53 DNA-binding domain-containing protein</fullName>
    </recommendedName>
</protein>
<dbReference type="CDD" id="cd08367">
    <property type="entry name" value="P53"/>
    <property type="match status" value="1"/>
</dbReference>
<keyword evidence="10" id="KW-0539">Nucleus</keyword>
<dbReference type="AlphaFoldDB" id="A0A7M5X8E8"/>
<dbReference type="Proteomes" id="UP000594262">
    <property type="component" value="Unplaced"/>
</dbReference>
<keyword evidence="16" id="KW-1185">Reference proteome</keyword>
<comment type="cofactor">
    <cofactor evidence="11">
        <name>Zn(2+)</name>
        <dbReference type="ChEBI" id="CHEBI:29105"/>
    </cofactor>
    <text evidence="11">Binds 1 zinc ion per subunit.</text>
</comment>
<dbReference type="InterPro" id="IPR008967">
    <property type="entry name" value="p53-like_TF_DNA-bd_sf"/>
</dbReference>
<evidence type="ECO:0000256" key="3">
    <source>
        <dbReference type="ARBA" id="ARBA00022703"/>
    </source>
</evidence>
<name>A0A7M5X8E8_9CNID</name>
<keyword evidence="7" id="KW-0238">DNA-binding</keyword>
<evidence type="ECO:0000256" key="4">
    <source>
        <dbReference type="ARBA" id="ARBA00022723"/>
    </source>
</evidence>
<keyword evidence="3" id="KW-0053">Apoptosis</keyword>
<evidence type="ECO:0000256" key="13">
    <source>
        <dbReference type="SAM" id="MobiDB-lite"/>
    </source>
</evidence>
<dbReference type="PANTHER" id="PTHR11447">
    <property type="entry name" value="CELLULAR TUMOR ANTIGEN P53"/>
    <property type="match status" value="1"/>
</dbReference>
<proteinExistence type="inferred from homology"/>
<dbReference type="GO" id="GO:0005634">
    <property type="term" value="C:nucleus"/>
    <property type="evidence" value="ECO:0007669"/>
    <property type="project" value="UniProtKB-SubCell"/>
</dbReference>
<dbReference type="OrthoDB" id="5915660at2759"/>
<dbReference type="GO" id="GO:0000981">
    <property type="term" value="F:DNA-binding transcription factor activity, RNA polymerase II-specific"/>
    <property type="evidence" value="ECO:0007669"/>
    <property type="project" value="TreeGrafter"/>
</dbReference>
<sequence>MGIERLTMNDSSQYLQQLLGQQPTEGSPQLPVMKSEDEQEYNSNTQNSFMAPEFQYFSQQQNSPTEFTNIQSPSNFSLFNTVASLSPNGMSAANQQALARRMNGYHRHPMVPGLMPSHIEQLPDTTIFPGNFSFELSLGPHTESATKSADYTFSPSLKKLYVQKGAHCPFKLKTSHQPPPNTYIKILPVYKGSHVLSEPVRRCSNHAEGDDEGNPRYHFIRANNRQAHYETSDSGRLYLTIPYTGPQVGAEYQTELLSFMCFNSCGHSSHSKRRIDVIFMLENNGQVLARQVIEVRVCACPGRDRNNEEQTTPRGMGTKAGRRGSSVACARGGKRRKLSSINGDEEMCIKTNNPIHYQILTQIQEVLENNQMAFMQRNTQSPTSIASSPGNVFHPMVGIHHDSTDEDNS</sequence>
<reference evidence="15" key="1">
    <citation type="submission" date="2021-01" db="UniProtKB">
        <authorList>
            <consortium name="EnsemblMetazoa"/>
        </authorList>
    </citation>
    <scope>IDENTIFICATION</scope>
</reference>
<dbReference type="InterPro" id="IPR012346">
    <property type="entry name" value="p53/RUNT-type_TF_DNA-bd_sf"/>
</dbReference>
<accession>A0A7M5X8E8</accession>
<keyword evidence="6" id="KW-0805">Transcription regulation</keyword>
<keyword evidence="5 11" id="KW-0862">Zinc</keyword>
<evidence type="ECO:0000313" key="15">
    <source>
        <dbReference type="EnsemblMetazoa" id="CLYHEMP018986.1"/>
    </source>
</evidence>
<comment type="subcellular location">
    <subcellularLocation>
        <location evidence="1">Nucleus</location>
    </subcellularLocation>
</comment>
<feature type="binding site" evidence="11">
    <location>
        <position position="203"/>
    </location>
    <ligand>
        <name>Zn(2+)</name>
        <dbReference type="ChEBI" id="CHEBI:29105"/>
    </ligand>
</feature>
<dbReference type="GO" id="GO:0000978">
    <property type="term" value="F:RNA polymerase II cis-regulatory region sequence-specific DNA binding"/>
    <property type="evidence" value="ECO:0007669"/>
    <property type="project" value="TreeGrafter"/>
</dbReference>
<evidence type="ECO:0000256" key="2">
    <source>
        <dbReference type="ARBA" id="ARBA00006167"/>
    </source>
</evidence>
<evidence type="ECO:0000256" key="6">
    <source>
        <dbReference type="ARBA" id="ARBA00023015"/>
    </source>
</evidence>
<feature type="binding site" evidence="11">
    <location>
        <position position="206"/>
    </location>
    <ligand>
        <name>Zn(2+)</name>
        <dbReference type="ChEBI" id="CHEBI:29105"/>
    </ligand>
</feature>
<dbReference type="EnsemblMetazoa" id="CLYHEMT018986.1">
    <property type="protein sequence ID" value="CLYHEMP018986.1"/>
    <property type="gene ID" value="CLYHEMG018986"/>
</dbReference>
<keyword evidence="8" id="KW-0010">Activator</keyword>
<feature type="binding site" evidence="11">
    <location>
        <position position="261"/>
    </location>
    <ligand>
        <name>Zn(2+)</name>
        <dbReference type="ChEBI" id="CHEBI:29105"/>
    </ligand>
</feature>
<dbReference type="GO" id="GO:0046872">
    <property type="term" value="F:metal ion binding"/>
    <property type="evidence" value="ECO:0007669"/>
    <property type="project" value="UniProtKB-KW"/>
</dbReference>
<evidence type="ECO:0000256" key="11">
    <source>
        <dbReference type="PIRSR" id="PIRSR602117-1"/>
    </source>
</evidence>
<evidence type="ECO:0000256" key="1">
    <source>
        <dbReference type="ARBA" id="ARBA00004123"/>
    </source>
</evidence>
<dbReference type="PANTHER" id="PTHR11447:SF16">
    <property type="entry name" value="P53 PROTEIN LONG FORM VARIANT 1"/>
    <property type="match status" value="1"/>
</dbReference>
<evidence type="ECO:0000256" key="9">
    <source>
        <dbReference type="ARBA" id="ARBA00023163"/>
    </source>
</evidence>
<evidence type="ECO:0000256" key="7">
    <source>
        <dbReference type="ARBA" id="ARBA00023125"/>
    </source>
</evidence>
<keyword evidence="4 11" id="KW-0479">Metal-binding</keyword>
<organism evidence="15 16">
    <name type="scientific">Clytia hemisphaerica</name>
    <dbReference type="NCBI Taxonomy" id="252671"/>
    <lineage>
        <taxon>Eukaryota</taxon>
        <taxon>Metazoa</taxon>
        <taxon>Cnidaria</taxon>
        <taxon>Hydrozoa</taxon>
        <taxon>Hydroidolina</taxon>
        <taxon>Leptothecata</taxon>
        <taxon>Obeliida</taxon>
        <taxon>Clytiidae</taxon>
        <taxon>Clytia</taxon>
    </lineage>
</organism>